<evidence type="ECO:0000256" key="2">
    <source>
        <dbReference type="ARBA" id="ARBA00001946"/>
    </source>
</evidence>
<evidence type="ECO:0000256" key="5">
    <source>
        <dbReference type="ARBA" id="ARBA00012180"/>
    </source>
</evidence>
<dbReference type="AlphaFoldDB" id="A0A037ZBW6"/>
<dbReference type="GO" id="GO:0004523">
    <property type="term" value="F:RNA-DNA hybrid ribonuclease activity"/>
    <property type="evidence" value="ECO:0007669"/>
    <property type="project" value="UniProtKB-EC"/>
</dbReference>
<evidence type="ECO:0000256" key="6">
    <source>
        <dbReference type="ARBA" id="ARBA00022722"/>
    </source>
</evidence>
<dbReference type="GO" id="GO:0003676">
    <property type="term" value="F:nucleic acid binding"/>
    <property type="evidence" value="ECO:0007669"/>
    <property type="project" value="InterPro"/>
</dbReference>
<dbReference type="EMBL" id="JFKE01000014">
    <property type="protein sequence ID" value="KAJ53964.1"/>
    <property type="molecule type" value="Genomic_DNA"/>
</dbReference>
<dbReference type="InterPro" id="IPR050092">
    <property type="entry name" value="RNase_H"/>
</dbReference>
<dbReference type="InterPro" id="IPR036397">
    <property type="entry name" value="RNaseH_sf"/>
</dbReference>
<comment type="caution">
    <text evidence="14">The sequence shown here is derived from an EMBL/GenBank/DDBJ whole genome shotgun (WGS) entry which is preliminary data.</text>
</comment>
<keyword evidence="10" id="KW-0460">Magnesium</keyword>
<name>A0A037ZBW6_9RHOB</name>
<dbReference type="Proteomes" id="UP000026249">
    <property type="component" value="Unassembled WGS sequence"/>
</dbReference>
<dbReference type="RefSeq" id="WP_051588452.1">
    <property type="nucleotide sequence ID" value="NZ_JFKE01000014.1"/>
</dbReference>
<dbReference type="InterPro" id="IPR012337">
    <property type="entry name" value="RNaseH-like_sf"/>
</dbReference>
<keyword evidence="7" id="KW-0479">Metal-binding</keyword>
<evidence type="ECO:0000256" key="7">
    <source>
        <dbReference type="ARBA" id="ARBA00022723"/>
    </source>
</evidence>
<dbReference type="CDD" id="cd09278">
    <property type="entry name" value="RNase_HI_prokaryote_like"/>
    <property type="match status" value="1"/>
</dbReference>
<dbReference type="Gene3D" id="3.30.420.10">
    <property type="entry name" value="Ribonuclease H-like superfamily/Ribonuclease H"/>
    <property type="match status" value="1"/>
</dbReference>
<dbReference type="SUPFAM" id="SSF53098">
    <property type="entry name" value="Ribonuclease H-like"/>
    <property type="match status" value="1"/>
</dbReference>
<dbReference type="InterPro" id="IPR002156">
    <property type="entry name" value="RNaseH_domain"/>
</dbReference>
<gene>
    <name evidence="14" type="ORF">ACMU_04710</name>
</gene>
<dbReference type="GO" id="GO:0046872">
    <property type="term" value="F:metal ion binding"/>
    <property type="evidence" value="ECO:0007669"/>
    <property type="project" value="UniProtKB-KW"/>
</dbReference>
<feature type="domain" description="Reverse transcriptase" evidence="12">
    <location>
        <begin position="1"/>
        <end position="123"/>
    </location>
</feature>
<dbReference type="GO" id="GO:0043137">
    <property type="term" value="P:DNA replication, removal of RNA primer"/>
    <property type="evidence" value="ECO:0007669"/>
    <property type="project" value="TreeGrafter"/>
</dbReference>
<feature type="non-terminal residue" evidence="14">
    <location>
        <position position="1"/>
    </location>
</feature>
<organism evidence="14 15">
    <name type="scientific">Actibacterium mucosum KCTC 23349</name>
    <dbReference type="NCBI Taxonomy" id="1454373"/>
    <lineage>
        <taxon>Bacteria</taxon>
        <taxon>Pseudomonadati</taxon>
        <taxon>Pseudomonadota</taxon>
        <taxon>Alphaproteobacteria</taxon>
        <taxon>Rhodobacterales</taxon>
        <taxon>Roseobacteraceae</taxon>
        <taxon>Actibacterium</taxon>
    </lineage>
</organism>
<proteinExistence type="inferred from homology"/>
<comment type="subunit">
    <text evidence="4">Monomer.</text>
</comment>
<feature type="region of interest" description="Disordered" evidence="11">
    <location>
        <begin position="267"/>
        <end position="287"/>
    </location>
</feature>
<feature type="domain" description="RNase H type-1" evidence="13">
    <location>
        <begin position="259"/>
        <end position="392"/>
    </location>
</feature>
<keyword evidence="8" id="KW-0255">Endonuclease</keyword>
<dbReference type="Pfam" id="PF00078">
    <property type="entry name" value="RVT_1"/>
    <property type="match status" value="1"/>
</dbReference>
<keyword evidence="9" id="KW-0378">Hydrolase</keyword>
<protein>
    <recommendedName>
        <fullName evidence="5">ribonuclease H</fullName>
        <ecNumber evidence="5">3.1.26.4</ecNumber>
    </recommendedName>
</protein>
<evidence type="ECO:0000256" key="8">
    <source>
        <dbReference type="ARBA" id="ARBA00022759"/>
    </source>
</evidence>
<evidence type="ECO:0000256" key="1">
    <source>
        <dbReference type="ARBA" id="ARBA00000077"/>
    </source>
</evidence>
<comment type="catalytic activity">
    <reaction evidence="1">
        <text>Endonucleolytic cleavage to 5'-phosphomonoester.</text>
        <dbReference type="EC" id="3.1.26.4"/>
    </reaction>
</comment>
<comment type="cofactor">
    <cofactor evidence="2">
        <name>Mg(2+)</name>
        <dbReference type="ChEBI" id="CHEBI:18420"/>
    </cofactor>
</comment>
<dbReference type="SUPFAM" id="SSF56672">
    <property type="entry name" value="DNA/RNA polymerases"/>
    <property type="match status" value="1"/>
</dbReference>
<comment type="similarity">
    <text evidence="3">Belongs to the RNase H family.</text>
</comment>
<evidence type="ECO:0000256" key="9">
    <source>
        <dbReference type="ARBA" id="ARBA00022801"/>
    </source>
</evidence>
<evidence type="ECO:0000313" key="14">
    <source>
        <dbReference type="EMBL" id="KAJ53964.1"/>
    </source>
</evidence>
<dbReference type="EC" id="3.1.26.4" evidence="5"/>
<reference evidence="14 15" key="1">
    <citation type="submission" date="2014-03" db="EMBL/GenBank/DDBJ databases">
        <title>Draft Genome Sequence of Actibacterium mucosum KCTC 23349, a Marine Alphaproteobacterium with Complex Ionic Requirements Isolated from Mediterranean Seawater at Malvarrosa Beach, Valencia, Spain.</title>
        <authorList>
            <person name="Arahal D.R."/>
            <person name="Shao Z."/>
            <person name="Lai Q."/>
            <person name="Pujalte M.J."/>
        </authorList>
    </citation>
    <scope>NUCLEOTIDE SEQUENCE [LARGE SCALE GENOMIC DNA]</scope>
    <source>
        <strain evidence="14 15">KCTC 23349</strain>
    </source>
</reference>
<evidence type="ECO:0000256" key="11">
    <source>
        <dbReference type="SAM" id="MobiDB-lite"/>
    </source>
</evidence>
<evidence type="ECO:0000256" key="3">
    <source>
        <dbReference type="ARBA" id="ARBA00005300"/>
    </source>
</evidence>
<keyword evidence="15" id="KW-1185">Reference proteome</keyword>
<evidence type="ECO:0000313" key="15">
    <source>
        <dbReference type="Proteomes" id="UP000026249"/>
    </source>
</evidence>
<dbReference type="InterPro" id="IPR022892">
    <property type="entry name" value="RNaseHI"/>
</dbReference>
<dbReference type="PANTHER" id="PTHR10642">
    <property type="entry name" value="RIBONUCLEASE H1"/>
    <property type="match status" value="1"/>
</dbReference>
<evidence type="ECO:0000259" key="13">
    <source>
        <dbReference type="PROSITE" id="PS50879"/>
    </source>
</evidence>
<dbReference type="PROSITE" id="PS50878">
    <property type="entry name" value="RT_POL"/>
    <property type="match status" value="1"/>
</dbReference>
<dbReference type="InterPro" id="IPR000477">
    <property type="entry name" value="RT_dom"/>
</dbReference>
<dbReference type="InterPro" id="IPR043502">
    <property type="entry name" value="DNA/RNA_pol_sf"/>
</dbReference>
<dbReference type="OrthoDB" id="9793236at2"/>
<dbReference type="PANTHER" id="PTHR10642:SF26">
    <property type="entry name" value="RIBONUCLEASE H1"/>
    <property type="match status" value="1"/>
</dbReference>
<accession>A0A037ZBW6</accession>
<evidence type="ECO:0000256" key="10">
    <source>
        <dbReference type="ARBA" id="ARBA00022842"/>
    </source>
</evidence>
<evidence type="ECO:0000259" key="12">
    <source>
        <dbReference type="PROSITE" id="PS50878"/>
    </source>
</evidence>
<evidence type="ECO:0000256" key="4">
    <source>
        <dbReference type="ARBA" id="ARBA00011245"/>
    </source>
</evidence>
<sequence length="397" mass="44368">LRAATTTTLSNEVALGEDRSIFPTNEEGVAQGSPLSPLFGNILLYDFDIKFNDRGVICIRFIDDFLLLSTSEKRCRRAFVSAQNFLKEMNLDCHDPFQLAADKNKTEYGDARLGGFWFLGYACQPGLFQPSPKARASILKSIDEHFSNGRSAIKEVRRAKDSFAFRQRYTQTQTLIDQVLRGWGEAFAYSTSRSTMKDLDKKIDVKIENFRKWYAQQAQSMNAEDKRRTGGIGLLADIKPKFFEDAPIVLPKNKRFRTSKNTVTISTDGSVLTSGKKRGKDQGPGGWAYVVHDTADEQSGGEASTTNNRMELRAVLEALLSLPSGASAIIRTDSRYVENGFNKETALKTNIDLWKKLQHEAETRNIKVVWLKGHAGDLHNERADKLAGLAAAKQSQP</sequence>
<keyword evidence="6" id="KW-0540">Nuclease</keyword>
<dbReference type="PROSITE" id="PS50879">
    <property type="entry name" value="RNASE_H_1"/>
    <property type="match status" value="1"/>
</dbReference>
<dbReference type="Pfam" id="PF00075">
    <property type="entry name" value="RNase_H"/>
    <property type="match status" value="1"/>
</dbReference>